<feature type="transmembrane region" description="Helical" evidence="1">
    <location>
        <begin position="310"/>
        <end position="327"/>
    </location>
</feature>
<feature type="transmembrane region" description="Helical" evidence="1">
    <location>
        <begin position="12"/>
        <end position="29"/>
    </location>
</feature>
<reference evidence="2 3" key="1">
    <citation type="journal article" date="2020" name="Cell Host Microbe">
        <title>Functional and Genomic Variation between Human-Derived Isolates of Lachnospiraceae Reveals Inter- and Intra-Species Diversity.</title>
        <authorList>
            <person name="Sorbara M.T."/>
            <person name="Littmann E.R."/>
            <person name="Fontana E."/>
            <person name="Moody T.U."/>
            <person name="Kohout C.E."/>
            <person name="Gjonbalaj M."/>
            <person name="Eaton V."/>
            <person name="Seok R."/>
            <person name="Leiner I.M."/>
            <person name="Pamer E.G."/>
        </authorList>
    </citation>
    <scope>NUCLEOTIDE SEQUENCE [LARGE SCALE GENOMIC DNA]</scope>
    <source>
        <strain evidence="2 3">MSK.15.26</strain>
    </source>
</reference>
<feature type="transmembrane region" description="Helical" evidence="1">
    <location>
        <begin position="427"/>
        <end position="451"/>
    </location>
</feature>
<dbReference type="RefSeq" id="WP_173749723.1">
    <property type="nucleotide sequence ID" value="NZ_JAAITA010000015.1"/>
</dbReference>
<dbReference type="PIRSF" id="PIRSF002746">
    <property type="entry name" value="Gluconate_transporter"/>
    <property type="match status" value="1"/>
</dbReference>
<gene>
    <name evidence="2" type="ORF">G5A70_11175</name>
</gene>
<name>A0ABX2IC80_BLAHA</name>
<dbReference type="EMBL" id="JAAITA010000015">
    <property type="protein sequence ID" value="NSJ86721.1"/>
    <property type="molecule type" value="Genomic_DNA"/>
</dbReference>
<evidence type="ECO:0000313" key="3">
    <source>
        <dbReference type="Proteomes" id="UP000822142"/>
    </source>
</evidence>
<evidence type="ECO:0000256" key="1">
    <source>
        <dbReference type="SAM" id="Phobius"/>
    </source>
</evidence>
<feature type="transmembrane region" description="Helical" evidence="1">
    <location>
        <begin position="148"/>
        <end position="165"/>
    </location>
</feature>
<dbReference type="InterPro" id="IPR003474">
    <property type="entry name" value="Glcn_transporter"/>
</dbReference>
<dbReference type="PANTHER" id="PTHR30354">
    <property type="entry name" value="GNT FAMILY GLUCONATE TRANSPORTER"/>
    <property type="match status" value="1"/>
</dbReference>
<feature type="transmembrane region" description="Helical" evidence="1">
    <location>
        <begin position="110"/>
        <end position="136"/>
    </location>
</feature>
<sequence>MADTTFTADPTRLMVAAAVGIVVLLVLIIKMKLHPVLSMMISAILIGIGAGMPLSMISETVEKGVGETLQGIALLVGLGSMFGGILESSGGARVVAQTLINRFGQKKAGAALAITGLVIGTTVFFEAGVVVLIPLVFSVAKQTRKSTLYYAIPLLAGLASGYAFVPPSAASVLVSDALGVNLGTMILLGVPTAILSMTTAGIIWGRFIGNKIFTELPQNVKEIHDEKEETFPSFGLVLGVILVPLVLILCSTLAEYMPFPQEVKDGLKFLGEPFLALTIATLFSMYFLGIRRGMSKSQLKQILEHSLRPVGMILLVIASGGVIRWMLQDSGLGNVIGPMLENSDLPLILVAFFIALLVRASVGSSIVAITMASGIMASMPAVMGENMLYRGAMCLAICGGATALSHVNDAGFWLVGTFLEIDEKTTLKTWTIMETIVGVTSLLVGLVVSMFA</sequence>
<accession>A0ABX2IC80</accession>
<keyword evidence="1" id="KW-0472">Membrane</keyword>
<comment type="caution">
    <text evidence="2">The sequence shown here is derived from an EMBL/GenBank/DDBJ whole genome shotgun (WGS) entry which is preliminary data.</text>
</comment>
<feature type="transmembrane region" description="Helical" evidence="1">
    <location>
        <begin position="347"/>
        <end position="375"/>
    </location>
</feature>
<evidence type="ECO:0000313" key="2">
    <source>
        <dbReference type="EMBL" id="NSJ86721.1"/>
    </source>
</evidence>
<feature type="transmembrane region" description="Helical" evidence="1">
    <location>
        <begin position="387"/>
        <end position="407"/>
    </location>
</feature>
<dbReference type="NCBIfam" id="TIGR00791">
    <property type="entry name" value="gntP"/>
    <property type="match status" value="1"/>
</dbReference>
<dbReference type="PANTHER" id="PTHR30354:SF25">
    <property type="entry name" value="INNER MEMBRANE PERMEASE YGBN"/>
    <property type="match status" value="1"/>
</dbReference>
<keyword evidence="1" id="KW-0812">Transmembrane</keyword>
<dbReference type="Pfam" id="PF02447">
    <property type="entry name" value="GntP_permease"/>
    <property type="match status" value="1"/>
</dbReference>
<feature type="transmembrane region" description="Helical" evidence="1">
    <location>
        <begin position="185"/>
        <end position="209"/>
    </location>
</feature>
<feature type="transmembrane region" description="Helical" evidence="1">
    <location>
        <begin position="36"/>
        <end position="57"/>
    </location>
</feature>
<dbReference type="Proteomes" id="UP000822142">
    <property type="component" value="Unassembled WGS sequence"/>
</dbReference>
<feature type="transmembrane region" description="Helical" evidence="1">
    <location>
        <begin position="230"/>
        <end position="254"/>
    </location>
</feature>
<feature type="transmembrane region" description="Helical" evidence="1">
    <location>
        <begin position="274"/>
        <end position="290"/>
    </location>
</feature>
<proteinExistence type="predicted"/>
<protein>
    <submittedName>
        <fullName evidence="2">Gluconate permease</fullName>
    </submittedName>
</protein>
<keyword evidence="1" id="KW-1133">Transmembrane helix</keyword>
<organism evidence="2 3">
    <name type="scientific">Blautia hansenii</name>
    <name type="common">Ruminococcus hansenii</name>
    <dbReference type="NCBI Taxonomy" id="1322"/>
    <lineage>
        <taxon>Bacteria</taxon>
        <taxon>Bacillati</taxon>
        <taxon>Bacillota</taxon>
        <taxon>Clostridia</taxon>
        <taxon>Lachnospirales</taxon>
        <taxon>Lachnospiraceae</taxon>
        <taxon>Blautia</taxon>
    </lineage>
</organism>
<keyword evidence="3" id="KW-1185">Reference proteome</keyword>